<feature type="region of interest" description="Disordered" evidence="1">
    <location>
        <begin position="1"/>
        <end position="50"/>
    </location>
</feature>
<protein>
    <submittedName>
        <fullName evidence="2">Uncharacterized protein</fullName>
    </submittedName>
</protein>
<sequence>MFSGLIHGSIGDQKLNPGGQSSPLVAQSRKFQLNNSGQEPPSMNAPDAQE</sequence>
<comment type="caution">
    <text evidence="2">The sequence shown here is derived from an EMBL/GenBank/DDBJ whole genome shotgun (WGS) entry which is preliminary data.</text>
</comment>
<feature type="compositionally biased region" description="Polar residues" evidence="1">
    <location>
        <begin position="18"/>
        <end position="41"/>
    </location>
</feature>
<evidence type="ECO:0000313" key="3">
    <source>
        <dbReference type="Proteomes" id="UP000324748"/>
    </source>
</evidence>
<gene>
    <name evidence="2" type="ORF">PGT21_024692</name>
</gene>
<evidence type="ECO:0000313" key="2">
    <source>
        <dbReference type="EMBL" id="KAA1101574.1"/>
    </source>
</evidence>
<dbReference type="Proteomes" id="UP000324748">
    <property type="component" value="Unassembled WGS sequence"/>
</dbReference>
<organism evidence="2 3">
    <name type="scientific">Puccinia graminis f. sp. tritici</name>
    <dbReference type="NCBI Taxonomy" id="56615"/>
    <lineage>
        <taxon>Eukaryota</taxon>
        <taxon>Fungi</taxon>
        <taxon>Dikarya</taxon>
        <taxon>Basidiomycota</taxon>
        <taxon>Pucciniomycotina</taxon>
        <taxon>Pucciniomycetes</taxon>
        <taxon>Pucciniales</taxon>
        <taxon>Pucciniaceae</taxon>
        <taxon>Puccinia</taxon>
    </lineage>
</organism>
<reference evidence="2 3" key="1">
    <citation type="submission" date="2019-05" db="EMBL/GenBank/DDBJ databases">
        <title>Emergence of the Ug99 lineage of the wheat stem rust pathogen through somatic hybridization.</title>
        <authorList>
            <person name="Li F."/>
            <person name="Upadhyaya N.M."/>
            <person name="Sperschneider J."/>
            <person name="Matny O."/>
            <person name="Nguyen-Phuc H."/>
            <person name="Mago R."/>
            <person name="Raley C."/>
            <person name="Miller M.E."/>
            <person name="Silverstein K.A.T."/>
            <person name="Henningsen E."/>
            <person name="Hirsch C.D."/>
            <person name="Visser B."/>
            <person name="Pretorius Z.A."/>
            <person name="Steffenson B.J."/>
            <person name="Schwessinger B."/>
            <person name="Dodds P.N."/>
            <person name="Figueroa M."/>
        </authorList>
    </citation>
    <scope>NUCLEOTIDE SEQUENCE [LARGE SCALE GENOMIC DNA]</scope>
    <source>
        <strain evidence="2">21-0</strain>
    </source>
</reference>
<evidence type="ECO:0000256" key="1">
    <source>
        <dbReference type="SAM" id="MobiDB-lite"/>
    </source>
</evidence>
<name>A0A5B0PLR1_PUCGR</name>
<accession>A0A5B0PLR1</accession>
<keyword evidence="3" id="KW-1185">Reference proteome</keyword>
<dbReference type="EMBL" id="VSWC01000053">
    <property type="protein sequence ID" value="KAA1101574.1"/>
    <property type="molecule type" value="Genomic_DNA"/>
</dbReference>
<proteinExistence type="predicted"/>
<dbReference type="AlphaFoldDB" id="A0A5B0PLR1"/>